<dbReference type="EMBL" id="DS985282">
    <property type="protein sequence ID" value="EDV19167.1"/>
    <property type="molecule type" value="Genomic_DNA"/>
</dbReference>
<accession>B3SDL8</accession>
<gene>
    <name evidence="4" type="ORF">TRIADDRAFT_62375</name>
</gene>
<name>B3SDL8_TRIAD</name>
<reference evidence="4 5" key="1">
    <citation type="journal article" date="2008" name="Nature">
        <title>The Trichoplax genome and the nature of placozoans.</title>
        <authorList>
            <person name="Srivastava M."/>
            <person name="Begovic E."/>
            <person name="Chapman J."/>
            <person name="Putnam N.H."/>
            <person name="Hellsten U."/>
            <person name="Kawashima T."/>
            <person name="Kuo A."/>
            <person name="Mitros T."/>
            <person name="Salamov A."/>
            <person name="Carpenter M.L."/>
            <person name="Signorovitch A.Y."/>
            <person name="Moreno M.A."/>
            <person name="Kamm K."/>
            <person name="Grimwood J."/>
            <person name="Schmutz J."/>
            <person name="Shapiro H."/>
            <person name="Grigoriev I.V."/>
            <person name="Buss L.W."/>
            <person name="Schierwater B."/>
            <person name="Dellaporta S.L."/>
            <person name="Rokhsar D.S."/>
        </authorList>
    </citation>
    <scope>NUCLEOTIDE SEQUENCE [LARGE SCALE GENOMIC DNA]</scope>
    <source>
        <strain evidence="4 5">Grell-BS-1999</strain>
    </source>
</reference>
<organism evidence="4 5">
    <name type="scientific">Trichoplax adhaerens</name>
    <name type="common">Trichoplax reptans</name>
    <dbReference type="NCBI Taxonomy" id="10228"/>
    <lineage>
        <taxon>Eukaryota</taxon>
        <taxon>Metazoa</taxon>
        <taxon>Placozoa</taxon>
        <taxon>Uniplacotomia</taxon>
        <taxon>Trichoplacea</taxon>
        <taxon>Trichoplacidae</taxon>
        <taxon>Trichoplax</taxon>
    </lineage>
</organism>
<dbReference type="Proteomes" id="UP000009022">
    <property type="component" value="Unassembled WGS sequence"/>
</dbReference>
<keyword evidence="5" id="KW-1185">Reference proteome</keyword>
<dbReference type="eggNOG" id="KOG0622">
    <property type="taxonomic scope" value="Eukaryota"/>
</dbReference>
<dbReference type="Pfam" id="PF00278">
    <property type="entry name" value="Orn_DAP_Arg_deC"/>
    <property type="match status" value="1"/>
</dbReference>
<dbReference type="CTD" id="6759549"/>
<dbReference type="OrthoDB" id="5034579at2759"/>
<dbReference type="GO" id="GO:0005737">
    <property type="term" value="C:cytoplasm"/>
    <property type="evidence" value="ECO:0000318"/>
    <property type="project" value="GO_Central"/>
</dbReference>
<dbReference type="AlphaFoldDB" id="B3SDL8"/>
<dbReference type="KEGG" id="tad:TRIADDRAFT_62375"/>
<evidence type="ECO:0000259" key="3">
    <source>
        <dbReference type="Pfam" id="PF00278"/>
    </source>
</evidence>
<dbReference type="InParanoid" id="B3SDL8"/>
<evidence type="ECO:0000256" key="2">
    <source>
        <dbReference type="ARBA" id="ARBA00023239"/>
    </source>
</evidence>
<proteinExistence type="predicted"/>
<dbReference type="FunFam" id="2.40.37.10:FF:000018">
    <property type="entry name" value="S-adenosylmethionine decarboxylase/ornithine decarboxylase"/>
    <property type="match status" value="1"/>
</dbReference>
<keyword evidence="1" id="KW-0663">Pyridoxal phosphate</keyword>
<dbReference type="GeneID" id="6759549"/>
<dbReference type="GO" id="GO:0004586">
    <property type="term" value="F:ornithine decarboxylase activity"/>
    <property type="evidence" value="ECO:0000318"/>
    <property type="project" value="GO_Central"/>
</dbReference>
<dbReference type="GO" id="GO:0033387">
    <property type="term" value="P:putrescine biosynthetic process from arginine, via ornithine"/>
    <property type="evidence" value="ECO:0000318"/>
    <property type="project" value="GO_Central"/>
</dbReference>
<dbReference type="STRING" id="10228.B3SDL8"/>
<evidence type="ECO:0000256" key="1">
    <source>
        <dbReference type="ARBA" id="ARBA00022898"/>
    </source>
</evidence>
<keyword evidence="2" id="KW-0456">Lyase</keyword>
<dbReference type="PRINTS" id="PR01182">
    <property type="entry name" value="ORNDCRBXLASE"/>
</dbReference>
<dbReference type="PANTHER" id="PTHR11482:SF6">
    <property type="entry name" value="ORNITHINE DECARBOXYLASE 1-RELATED"/>
    <property type="match status" value="1"/>
</dbReference>
<sequence length="176" mass="20402">MSTLLWWYEQLGNKLRHNGKVASLIFTDHKVDAISIIRVFVLFMLEALRVQYQLRSMMDMKVLYYVNDSVYGCLNILPIDHALITLKPVKSNTHGEETAVLFGQTCDSLDCLMKECLLPKLNAGDWVYFEETGAYSLSLVSKFNSFKKPKCYYYIQEHLWNEIQGKVNLPFNLTTN</sequence>
<dbReference type="Gene3D" id="2.40.37.10">
    <property type="entry name" value="Lyase, Ornithine Decarboxylase, Chain A, domain 1"/>
    <property type="match status" value="1"/>
</dbReference>
<dbReference type="SUPFAM" id="SSF50621">
    <property type="entry name" value="Alanine racemase C-terminal domain-like"/>
    <property type="match status" value="1"/>
</dbReference>
<dbReference type="InterPro" id="IPR002433">
    <property type="entry name" value="Orn_de-COase"/>
</dbReference>
<dbReference type="HOGENOM" id="CLU_1527156_0_0_1"/>
<evidence type="ECO:0000313" key="5">
    <source>
        <dbReference type="Proteomes" id="UP000009022"/>
    </source>
</evidence>
<dbReference type="PANTHER" id="PTHR11482">
    <property type="entry name" value="ARGININE/DIAMINOPIMELATE/ORNITHINE DECARBOXYLASE"/>
    <property type="match status" value="1"/>
</dbReference>
<dbReference type="PhylomeDB" id="B3SDL8"/>
<dbReference type="InterPro" id="IPR009006">
    <property type="entry name" value="Ala_racemase/Decarboxylase_C"/>
</dbReference>
<dbReference type="InterPro" id="IPR022643">
    <property type="entry name" value="De-COase2_C"/>
</dbReference>
<protein>
    <recommendedName>
        <fullName evidence="3">Orn/DAP/Arg decarboxylase 2 C-terminal domain-containing protein</fullName>
    </recommendedName>
</protein>
<feature type="domain" description="Orn/DAP/Arg decarboxylase 2 C-terminal" evidence="3">
    <location>
        <begin position="50"/>
        <end position="133"/>
    </location>
</feature>
<evidence type="ECO:0000313" key="4">
    <source>
        <dbReference type="EMBL" id="EDV19167.1"/>
    </source>
</evidence>
<dbReference type="RefSeq" id="XP_002118345.1">
    <property type="nucleotide sequence ID" value="XM_002118309.1"/>
</dbReference>